<accession>A0A4Q2RA63</accession>
<keyword evidence="3" id="KW-1185">Reference proteome</keyword>
<protein>
    <submittedName>
        <fullName evidence="2">Uncharacterized protein</fullName>
    </submittedName>
</protein>
<evidence type="ECO:0000313" key="3">
    <source>
        <dbReference type="Proteomes" id="UP000289411"/>
    </source>
</evidence>
<keyword evidence="1" id="KW-0472">Membrane</keyword>
<keyword evidence="1" id="KW-0812">Transmembrane</keyword>
<dbReference type="AlphaFoldDB" id="A0A4Q2RA63"/>
<dbReference type="EMBL" id="QYBC01000018">
    <property type="protein sequence ID" value="RYB02715.1"/>
    <property type="molecule type" value="Genomic_DNA"/>
</dbReference>
<gene>
    <name evidence="2" type="ORF">D3272_20195</name>
</gene>
<reference evidence="2 3" key="2">
    <citation type="submission" date="2019-02" db="EMBL/GenBank/DDBJ databases">
        <title>'Lichenibacterium ramalinii' gen. nov. sp. nov., 'Lichenibacterium minor' gen. nov. sp. nov.</title>
        <authorList>
            <person name="Pankratov T."/>
        </authorList>
    </citation>
    <scope>NUCLEOTIDE SEQUENCE [LARGE SCALE GENOMIC DNA]</scope>
    <source>
        <strain evidence="2 3">RmlP001</strain>
    </source>
</reference>
<comment type="caution">
    <text evidence="2">The sequence shown here is derived from an EMBL/GenBank/DDBJ whole genome shotgun (WGS) entry which is preliminary data.</text>
</comment>
<proteinExistence type="predicted"/>
<evidence type="ECO:0000313" key="2">
    <source>
        <dbReference type="EMBL" id="RYB02715.1"/>
    </source>
</evidence>
<dbReference type="RefSeq" id="WP_129221013.1">
    <property type="nucleotide sequence ID" value="NZ_QYBC01000018.1"/>
</dbReference>
<reference evidence="2 3" key="1">
    <citation type="submission" date="2018-09" db="EMBL/GenBank/DDBJ databases">
        <authorList>
            <person name="Grouzdev D.S."/>
            <person name="Krutkina M.S."/>
        </authorList>
    </citation>
    <scope>NUCLEOTIDE SEQUENCE [LARGE SCALE GENOMIC DNA]</scope>
    <source>
        <strain evidence="2 3">RmlP001</strain>
    </source>
</reference>
<name>A0A4Q2RA63_9HYPH</name>
<dbReference type="Proteomes" id="UP000289411">
    <property type="component" value="Unassembled WGS sequence"/>
</dbReference>
<evidence type="ECO:0000256" key="1">
    <source>
        <dbReference type="SAM" id="Phobius"/>
    </source>
</evidence>
<organism evidence="2 3">
    <name type="scientific">Lichenibacterium ramalinae</name>
    <dbReference type="NCBI Taxonomy" id="2316527"/>
    <lineage>
        <taxon>Bacteria</taxon>
        <taxon>Pseudomonadati</taxon>
        <taxon>Pseudomonadota</taxon>
        <taxon>Alphaproteobacteria</taxon>
        <taxon>Hyphomicrobiales</taxon>
        <taxon>Lichenihabitantaceae</taxon>
        <taxon>Lichenibacterium</taxon>
    </lineage>
</organism>
<sequence>MRKSNGGFSLNAPRMLTFAASLALVLAAGLSLRYHLPVGQGFVAAHRFWLAVGGYALLALGVVLPFL</sequence>
<keyword evidence="1" id="KW-1133">Transmembrane helix</keyword>
<feature type="transmembrane region" description="Helical" evidence="1">
    <location>
        <begin position="47"/>
        <end position="66"/>
    </location>
</feature>